<name>A0A1T4MB85_9FIRM</name>
<evidence type="ECO:0000256" key="1">
    <source>
        <dbReference type="SAM" id="Phobius"/>
    </source>
</evidence>
<feature type="transmembrane region" description="Helical" evidence="1">
    <location>
        <begin position="66"/>
        <end position="83"/>
    </location>
</feature>
<keyword evidence="1" id="KW-0812">Transmembrane</keyword>
<keyword evidence="3" id="KW-1185">Reference proteome</keyword>
<protein>
    <submittedName>
        <fullName evidence="2">Uncharacterized protein</fullName>
    </submittedName>
</protein>
<sequence length="543" mass="64179">MLQIYILYKIKLKNKCKFYKSFFSINSIKSCYIFYITKEIITFLLTSFILFFFYKNVDNFGLSETAIYIILFVLLFIQQLGYNKTTRNYIQTHLDLYRLSSTTYFNFFCKTIIYHCVADFCFKLASLLPIIIFSCLWSPKSIFVIIWGLLAGFIIRINETLHSLTKDIDHKFKIVISFLKTTFGLLVIFIAFTIGFHVINATLYIVKILLTSSTYEEALLLNDLILSFTNSLNWLKTILQNYLPFFVIYFVVLLITPIIFNIVEYIYLWKNKTLTIQHSVNNEIPNNVLNQKGLPFLKIVYKQNLNDIFTQIRKQPEILVWLIIEYVILYNIHDEISKFLFIIWFYFIGNSNYIRSLFVIGTNAFSNYVDNVDLYYWRLANNSFWGIYNERLKALRLYTSQITLYQSIFACIFSLLFLSDWILILLSAVIIIFLRKPMQLFNCRLVSFSSFFTFANSCKSKLRTSDLDESELIEDKLQNIFKLPFTLAPMIIIVFNYIYSFLNIYICLLIIFLLSIFAIFINKQISQYVKKSGDILEKVNVLD</sequence>
<feature type="transmembrane region" description="Helical" evidence="1">
    <location>
        <begin position="503"/>
        <end position="521"/>
    </location>
</feature>
<evidence type="ECO:0000313" key="2">
    <source>
        <dbReference type="EMBL" id="SJZ64279.1"/>
    </source>
</evidence>
<keyword evidence="1" id="KW-1133">Transmembrane helix</keyword>
<accession>A0A1T4MB85</accession>
<dbReference type="EMBL" id="FUWV01000006">
    <property type="protein sequence ID" value="SJZ64279.1"/>
    <property type="molecule type" value="Genomic_DNA"/>
</dbReference>
<organism evidence="2 3">
    <name type="scientific">Garciella nitratireducens DSM 15102</name>
    <dbReference type="NCBI Taxonomy" id="1121911"/>
    <lineage>
        <taxon>Bacteria</taxon>
        <taxon>Bacillati</taxon>
        <taxon>Bacillota</taxon>
        <taxon>Clostridia</taxon>
        <taxon>Eubacteriales</taxon>
        <taxon>Eubacteriaceae</taxon>
        <taxon>Garciella</taxon>
    </lineage>
</organism>
<feature type="transmembrane region" description="Helical" evidence="1">
    <location>
        <begin position="175"/>
        <end position="199"/>
    </location>
</feature>
<dbReference type="Proteomes" id="UP000196365">
    <property type="component" value="Unassembled WGS sequence"/>
</dbReference>
<reference evidence="2 3" key="1">
    <citation type="submission" date="2017-02" db="EMBL/GenBank/DDBJ databases">
        <authorList>
            <person name="Peterson S.W."/>
        </authorList>
    </citation>
    <scope>NUCLEOTIDE SEQUENCE [LARGE SCALE GENOMIC DNA]</scope>
    <source>
        <strain evidence="2 3">DSM 15102</strain>
    </source>
</reference>
<feature type="transmembrane region" description="Helical" evidence="1">
    <location>
        <begin position="242"/>
        <end position="263"/>
    </location>
</feature>
<gene>
    <name evidence="2" type="ORF">SAMN02745973_01281</name>
</gene>
<feature type="transmembrane region" description="Helical" evidence="1">
    <location>
        <begin position="131"/>
        <end position="155"/>
    </location>
</feature>
<feature type="transmembrane region" description="Helical" evidence="1">
    <location>
        <begin position="104"/>
        <end position="125"/>
    </location>
</feature>
<dbReference type="RefSeq" id="WP_087678712.1">
    <property type="nucleotide sequence ID" value="NZ_FUWV01000006.1"/>
</dbReference>
<proteinExistence type="predicted"/>
<dbReference type="AlphaFoldDB" id="A0A1T4MB85"/>
<keyword evidence="1" id="KW-0472">Membrane</keyword>
<feature type="transmembrane region" description="Helical" evidence="1">
    <location>
        <begin position="407"/>
        <end position="434"/>
    </location>
</feature>
<feature type="transmembrane region" description="Helical" evidence="1">
    <location>
        <begin position="32"/>
        <end position="54"/>
    </location>
</feature>
<evidence type="ECO:0000313" key="3">
    <source>
        <dbReference type="Proteomes" id="UP000196365"/>
    </source>
</evidence>